<sequence>MNEESEKQREIESRIIRLKLTDKTFITGQININREELSHDKRLSDLLTKNKEQFLILFSATEMRDDLDKGIKHGTIFINKHHILWAAPEEDQK</sequence>
<gene>
    <name evidence="1" type="ORF">DEMABW1_80177</name>
    <name evidence="2" type="ORF">MTBBW1_80177</name>
</gene>
<dbReference type="Pfam" id="PF20660">
    <property type="entry name" value="DUF6812"/>
    <property type="match status" value="1"/>
</dbReference>
<reference evidence="2 3" key="3">
    <citation type="submission" date="2017-03" db="EMBL/GenBank/DDBJ databases">
        <authorList>
            <person name="Afonso C.L."/>
            <person name="Miller P.J."/>
            <person name="Scott M.A."/>
            <person name="Spackman E."/>
            <person name="Goraichik I."/>
            <person name="Dimitrov K.M."/>
            <person name="Suarez D.L."/>
            <person name="Swayne D.E."/>
        </authorList>
    </citation>
    <scope>NUCLEOTIDE SEQUENCE [LARGE SCALE GENOMIC DNA]</scope>
    <source>
        <strain evidence="2">PRJEB14757</strain>
    </source>
</reference>
<dbReference type="STRING" id="1246637.MTBBW1_80177"/>
<dbReference type="EMBL" id="HF547348">
    <property type="protein sequence ID" value="CCO06783.1"/>
    <property type="molecule type" value="Genomic_DNA"/>
</dbReference>
<evidence type="ECO:0000313" key="1">
    <source>
        <dbReference type="EMBL" id="CCO06783.1"/>
    </source>
</evidence>
<keyword evidence="3" id="KW-1185">Reference proteome</keyword>
<dbReference type="OrthoDB" id="5422090at2"/>
<dbReference type="RefSeq" id="WP_080798492.1">
    <property type="nucleotide sequence ID" value="NZ_LT828540.1"/>
</dbReference>
<accession>L0R422</accession>
<evidence type="ECO:0000313" key="2">
    <source>
        <dbReference type="EMBL" id="SLM32834.1"/>
    </source>
</evidence>
<dbReference type="AlphaFoldDB" id="L0R422"/>
<organism evidence="1">
    <name type="scientific">Desulfamplus magnetovallimortis</name>
    <dbReference type="NCBI Taxonomy" id="1246637"/>
    <lineage>
        <taxon>Bacteria</taxon>
        <taxon>Pseudomonadati</taxon>
        <taxon>Thermodesulfobacteriota</taxon>
        <taxon>Desulfobacteria</taxon>
        <taxon>Desulfobacterales</taxon>
        <taxon>Desulfobacteraceae</taxon>
        <taxon>Desulfamplus</taxon>
    </lineage>
</organism>
<reference evidence="1" key="2">
    <citation type="submission" date="2012-12" db="EMBL/GenBank/DDBJ databases">
        <title>Region harboring genes involved in magnetosome formation of Candidatus Desulfamplus magnetosmortis.</title>
        <authorList>
            <person name="Lefevre C.T."/>
            <person name="Bazylinski D.A."/>
        </authorList>
    </citation>
    <scope>NUCLEOTIDE SEQUENCE</scope>
    <source>
        <strain evidence="1">BW-1</strain>
    </source>
</reference>
<proteinExistence type="predicted"/>
<dbReference type="InterPro" id="IPR049210">
    <property type="entry name" value="DUF6812"/>
</dbReference>
<name>L0R422_9BACT</name>
<reference evidence="1" key="1">
    <citation type="submission" date="2012-10" db="EMBL/GenBank/DDBJ databases">
        <authorList>
            <person name="Lefevre C."/>
        </authorList>
    </citation>
    <scope>NUCLEOTIDE SEQUENCE</scope>
    <source>
        <strain evidence="1">BW-1</strain>
    </source>
</reference>
<dbReference type="Proteomes" id="UP000191931">
    <property type="component" value="Unassembled WGS sequence"/>
</dbReference>
<evidence type="ECO:0000313" key="3">
    <source>
        <dbReference type="Proteomes" id="UP000191931"/>
    </source>
</evidence>
<dbReference type="EMBL" id="FWEV01000325">
    <property type="protein sequence ID" value="SLM32834.1"/>
    <property type="molecule type" value="Genomic_DNA"/>
</dbReference>
<protein>
    <submittedName>
        <fullName evidence="1">Uncharacterized protein</fullName>
    </submittedName>
</protein>